<name>A0ACB8GWZ0_PSICU</name>
<reference evidence="1" key="1">
    <citation type="submission" date="2021-10" db="EMBL/GenBank/DDBJ databases">
        <title>Psilocybe cubensis genome.</title>
        <authorList>
            <person name="Mckernan K.J."/>
            <person name="Crawford S."/>
            <person name="Trippe A."/>
            <person name="Kane L.T."/>
            <person name="Mclaughlin S."/>
        </authorList>
    </citation>
    <scope>NUCLEOTIDE SEQUENCE</scope>
    <source>
        <strain evidence="1">MGC-MH-2018</strain>
    </source>
</reference>
<dbReference type="EMBL" id="JAFIQS020000006">
    <property type="protein sequence ID" value="KAH9480141.1"/>
    <property type="molecule type" value="Genomic_DNA"/>
</dbReference>
<evidence type="ECO:0000313" key="1">
    <source>
        <dbReference type="EMBL" id="KAH9480141.1"/>
    </source>
</evidence>
<protein>
    <submittedName>
        <fullName evidence="1">Uncharacterized protein</fullName>
    </submittedName>
</protein>
<sequence length="628" mass="68163">MSTCTNIHSNNSASPVYYTLLRGDNPGVYSSPIFIKPGKYHDLDEVAWPICIHCGTNERKAIQMLGLHSILDVLGFNTPIDRMARDIWNHQAISEYISENPELSGPYFAVVWAGKNKSAMIYSNESDYDAVLAGLVGPRLVKHTVNLQQALVYMLLRSQVEGFQFTPIHTIPSTPTRRLSNSLSREGISTGSLGRAGSSSGSFNGQTQSTSPTRTSSSTQAITYGDEDMPPPVYTPLPWLPHSNVDSTRSVAPARSALLSLNRSRSGVDSISSTFSSIGQAPPDTPLSPQSSPSPVARGEAQTNRPIYAHIRSIDGIVGTLYENIQSDSDASPSYRTHAVSAAATEFFDAFGYNTLARTTIARLYREHLTCDGFSKALASLSRKISYKEASSSVNQAFKVLRPSEAAALIKASQSSATGELCKHGIWMLVGGDHEWDEVPLLLVTTRLSKVLKKVKVKKTSTRTTSYREPSGVGPRDWQMRQAARRRGEASDQRTSSTLVFLDVADGSGDKGGRQGCWPSGEWPVGWRSTLVHDQNDRRRRPQGMRRAGGGGGEAERSAVDDRREVAAAARDETSSLGSIATKGKGFGSGGGDDDDYDQTIYIAVEGGCSKDSRQHDQQLMTMTLLTV</sequence>
<comment type="caution">
    <text evidence="1">The sequence shown here is derived from an EMBL/GenBank/DDBJ whole genome shotgun (WGS) entry which is preliminary data.</text>
</comment>
<evidence type="ECO:0000313" key="2">
    <source>
        <dbReference type="Proteomes" id="UP000664032"/>
    </source>
</evidence>
<gene>
    <name evidence="1" type="ORF">JR316_0006738</name>
</gene>
<dbReference type="Proteomes" id="UP000664032">
    <property type="component" value="Unassembled WGS sequence"/>
</dbReference>
<accession>A0ACB8GWZ0</accession>
<organism evidence="1 2">
    <name type="scientific">Psilocybe cubensis</name>
    <name type="common">Psychedelic mushroom</name>
    <name type="synonym">Stropharia cubensis</name>
    <dbReference type="NCBI Taxonomy" id="181762"/>
    <lineage>
        <taxon>Eukaryota</taxon>
        <taxon>Fungi</taxon>
        <taxon>Dikarya</taxon>
        <taxon>Basidiomycota</taxon>
        <taxon>Agaricomycotina</taxon>
        <taxon>Agaricomycetes</taxon>
        <taxon>Agaricomycetidae</taxon>
        <taxon>Agaricales</taxon>
        <taxon>Agaricineae</taxon>
        <taxon>Strophariaceae</taxon>
        <taxon>Psilocybe</taxon>
    </lineage>
</organism>
<proteinExistence type="predicted"/>
<keyword evidence="2" id="KW-1185">Reference proteome</keyword>